<feature type="compositionally biased region" description="Basic and acidic residues" evidence="1">
    <location>
        <begin position="330"/>
        <end position="351"/>
    </location>
</feature>
<organism evidence="2 3">
    <name type="scientific">Ricinus communis</name>
    <name type="common">Castor bean</name>
    <dbReference type="NCBI Taxonomy" id="3988"/>
    <lineage>
        <taxon>Eukaryota</taxon>
        <taxon>Viridiplantae</taxon>
        <taxon>Streptophyta</taxon>
        <taxon>Embryophyta</taxon>
        <taxon>Tracheophyta</taxon>
        <taxon>Spermatophyta</taxon>
        <taxon>Magnoliopsida</taxon>
        <taxon>eudicotyledons</taxon>
        <taxon>Gunneridae</taxon>
        <taxon>Pentapetalae</taxon>
        <taxon>rosids</taxon>
        <taxon>fabids</taxon>
        <taxon>Malpighiales</taxon>
        <taxon>Euphorbiaceae</taxon>
        <taxon>Acalyphoideae</taxon>
        <taxon>Acalypheae</taxon>
        <taxon>Ricinus</taxon>
    </lineage>
</organism>
<feature type="compositionally biased region" description="Basic and acidic residues" evidence="1">
    <location>
        <begin position="177"/>
        <end position="194"/>
    </location>
</feature>
<feature type="compositionally biased region" description="Basic and acidic residues" evidence="1">
    <location>
        <begin position="217"/>
        <end position="254"/>
    </location>
</feature>
<feature type="compositionally biased region" description="Basic residues" evidence="1">
    <location>
        <begin position="60"/>
        <end position="70"/>
    </location>
</feature>
<evidence type="ECO:0000313" key="3">
    <source>
        <dbReference type="Proteomes" id="UP000008311"/>
    </source>
</evidence>
<gene>
    <name evidence="2" type="ORF">RCOM_2031000</name>
</gene>
<name>B9TEP9_RICCO</name>
<reference evidence="3" key="1">
    <citation type="journal article" date="2010" name="Nat. Biotechnol.">
        <title>Draft genome sequence of the oilseed species Ricinus communis.</title>
        <authorList>
            <person name="Chan A.P."/>
            <person name="Crabtree J."/>
            <person name="Zhao Q."/>
            <person name="Lorenzi H."/>
            <person name="Orvis J."/>
            <person name="Puiu D."/>
            <person name="Melake-Berhan A."/>
            <person name="Jones K.M."/>
            <person name="Redman J."/>
            <person name="Chen G."/>
            <person name="Cahoon E.B."/>
            <person name="Gedil M."/>
            <person name="Stanke M."/>
            <person name="Haas B.J."/>
            <person name="Wortman J.R."/>
            <person name="Fraser-Liggett C.M."/>
            <person name="Ravel J."/>
            <person name="Rabinowicz P.D."/>
        </authorList>
    </citation>
    <scope>NUCLEOTIDE SEQUENCE [LARGE SCALE GENOMIC DNA]</scope>
    <source>
        <strain evidence="3">cv. Hale</strain>
    </source>
</reference>
<keyword evidence="3" id="KW-1185">Reference proteome</keyword>
<evidence type="ECO:0000313" key="2">
    <source>
        <dbReference type="EMBL" id="EEF25665.1"/>
    </source>
</evidence>
<feature type="region of interest" description="Disordered" evidence="1">
    <location>
        <begin position="169"/>
        <end position="254"/>
    </location>
</feature>
<dbReference type="Proteomes" id="UP000008311">
    <property type="component" value="Unassembled WGS sequence"/>
</dbReference>
<feature type="compositionally biased region" description="Basic and acidic residues" evidence="1">
    <location>
        <begin position="43"/>
        <end position="58"/>
    </location>
</feature>
<dbReference type="AlphaFoldDB" id="B9TEP9"/>
<sequence>MDCDRALPPLRMIKDRLLALPRRPNHAEPSSETPKRQPVAQQIEHHEARRHGRGEVARFGRQRGFARHAQRQRERHGATHAAPGDQKLMRAGQWLADADTAQQRHAYRQDAEPARDGGGQCETQYCDIMETQLVQQIGRAGGSEQKNGGGGEAGLVFPQVAKTYEARLGAARSHQPVRREARAHDGGDAGDMKPELGSGIEQGRQCERQRILGKRRTAQDLRNPREQRSGARAERTSAEQRSKEAEQRMTDGMCGRRRENEHACHRGGDRDGGCIVQQAFALDEFDQPRWRAVDAKQRDHGRRIGRADDRAEQQTNDQIFSAGQPGGKSDGSRRGRDGADREREDGRQVAQ</sequence>
<proteinExistence type="predicted"/>
<accession>B9TEP9</accession>
<protein>
    <submittedName>
        <fullName evidence="2">Uncharacterized protein</fullName>
    </submittedName>
</protein>
<dbReference type="EMBL" id="EQ979179">
    <property type="protein sequence ID" value="EEF25665.1"/>
    <property type="molecule type" value="Genomic_DNA"/>
</dbReference>
<evidence type="ECO:0000256" key="1">
    <source>
        <dbReference type="SAM" id="MobiDB-lite"/>
    </source>
</evidence>
<feature type="region of interest" description="Disordered" evidence="1">
    <location>
        <begin position="292"/>
        <end position="351"/>
    </location>
</feature>
<dbReference type="InParanoid" id="B9TEP9"/>
<feature type="region of interest" description="Disordered" evidence="1">
    <location>
        <begin position="16"/>
        <end position="86"/>
    </location>
</feature>